<evidence type="ECO:0000256" key="1">
    <source>
        <dbReference type="SAM" id="MobiDB-lite"/>
    </source>
</evidence>
<gene>
    <name evidence="2" type="ORF">FHR75_004080</name>
</gene>
<reference evidence="2 3" key="2">
    <citation type="submission" date="2020-08" db="EMBL/GenBank/DDBJ databases">
        <authorList>
            <person name="Partida-Martinez L."/>
            <person name="Huntemann M."/>
            <person name="Clum A."/>
            <person name="Wang J."/>
            <person name="Palaniappan K."/>
            <person name="Ritter S."/>
            <person name="Chen I.-M."/>
            <person name="Stamatis D."/>
            <person name="Reddy T."/>
            <person name="O'Malley R."/>
            <person name="Daum C."/>
            <person name="Shapiro N."/>
            <person name="Ivanova N."/>
            <person name="Kyrpides N."/>
            <person name="Woyke T."/>
        </authorList>
    </citation>
    <scope>NUCLEOTIDE SEQUENCE [LARGE SCALE GENOMIC DNA]</scope>
    <source>
        <strain evidence="2 3">AS2.23</strain>
    </source>
</reference>
<dbReference type="InterPro" id="IPR045773">
    <property type="entry name" value="DUF6226"/>
</dbReference>
<protein>
    <submittedName>
        <fullName evidence="2">Uncharacterized protein</fullName>
    </submittedName>
</protein>
<evidence type="ECO:0000313" key="2">
    <source>
        <dbReference type="EMBL" id="MBB2903238.1"/>
    </source>
</evidence>
<organism evidence="2 3">
    <name type="scientific">Kineococcus radiotolerans</name>
    <dbReference type="NCBI Taxonomy" id="131568"/>
    <lineage>
        <taxon>Bacteria</taxon>
        <taxon>Bacillati</taxon>
        <taxon>Actinomycetota</taxon>
        <taxon>Actinomycetes</taxon>
        <taxon>Kineosporiales</taxon>
        <taxon>Kineosporiaceae</taxon>
        <taxon>Kineococcus</taxon>
    </lineage>
</organism>
<name>A0A7W4TR86_KINRA</name>
<dbReference type="AlphaFoldDB" id="A0A7W4TR86"/>
<evidence type="ECO:0000313" key="3">
    <source>
        <dbReference type="Proteomes" id="UP000533269"/>
    </source>
</evidence>
<dbReference type="Proteomes" id="UP000533269">
    <property type="component" value="Unassembled WGS sequence"/>
</dbReference>
<accession>A0A7W4TR86</accession>
<dbReference type="Pfam" id="PF19736">
    <property type="entry name" value="DUF6226"/>
    <property type="match status" value="1"/>
</dbReference>
<comment type="caution">
    <text evidence="2">The sequence shown here is derived from an EMBL/GenBank/DDBJ whole genome shotgun (WGS) entry which is preliminary data.</text>
</comment>
<feature type="region of interest" description="Disordered" evidence="1">
    <location>
        <begin position="1"/>
        <end position="39"/>
    </location>
</feature>
<sequence>MDQDTLRAAVDAAFEQDPASTAAWPDPHTDHEPDPQEYSRCLDPAKYRILTARAHAWTRVLTDTGLATLEPIDLTREHDTWRDGSPSGIAPVRAHRLRPHQQNAVPLVLSFRGFDGPDDNLVTISAGQPAVPLATVPACGCDACDDGSEHLLTELDEHVLGVVTGDFVHVSTPRLTAFGDSRGWQANAADGSDDGSDGLGHVEQLLEDARTGCSPHRVVHGARWW</sequence>
<dbReference type="RefSeq" id="WP_183392864.1">
    <property type="nucleotide sequence ID" value="NZ_JACHVY010000006.1"/>
</dbReference>
<reference evidence="2 3" key="1">
    <citation type="submission" date="2020-08" db="EMBL/GenBank/DDBJ databases">
        <title>The Agave Microbiome: Exploring the role of microbial communities in plant adaptations to desert environments.</title>
        <authorList>
            <person name="Partida-Martinez L.P."/>
        </authorList>
    </citation>
    <scope>NUCLEOTIDE SEQUENCE [LARGE SCALE GENOMIC DNA]</scope>
    <source>
        <strain evidence="2 3">AS2.23</strain>
    </source>
</reference>
<proteinExistence type="predicted"/>
<dbReference type="EMBL" id="JACHVY010000006">
    <property type="protein sequence ID" value="MBB2903238.1"/>
    <property type="molecule type" value="Genomic_DNA"/>
</dbReference>